<protein>
    <submittedName>
        <fullName evidence="1">Uncharacterized protein</fullName>
    </submittedName>
</protein>
<dbReference type="EMBL" id="UYRV01111544">
    <property type="protein sequence ID" value="VDN26825.1"/>
    <property type="molecule type" value="Genomic_DNA"/>
</dbReference>
<accession>A0A3P7MBF2</accession>
<dbReference type="AlphaFoldDB" id="A0A3P7MBF2"/>
<dbReference type="OrthoDB" id="5817597at2759"/>
<dbReference type="Proteomes" id="UP000271889">
    <property type="component" value="Unassembled WGS sequence"/>
</dbReference>
<evidence type="ECO:0000313" key="2">
    <source>
        <dbReference type="Proteomes" id="UP000271889"/>
    </source>
</evidence>
<sequence length="160" mass="17918">MGEGGLRWVPGLILALSSVRKTSVTTQTVSLNSGKVMLVCRYRLVFDFGTLNLFLVNEAIRRWRVALDEINDKYARFRYNIPDEATESCTVSEKKSCEKSCMTSECQETQKTNTRNDSVMCTGTPTKLTVSGVKCITSKCSLEMNYLFNFSSIRNQVAGP</sequence>
<reference evidence="1 2" key="1">
    <citation type="submission" date="2018-11" db="EMBL/GenBank/DDBJ databases">
        <authorList>
            <consortium name="Pathogen Informatics"/>
        </authorList>
    </citation>
    <scope>NUCLEOTIDE SEQUENCE [LARGE SCALE GENOMIC DNA]</scope>
</reference>
<proteinExistence type="predicted"/>
<gene>
    <name evidence="1" type="ORF">CGOC_LOCUS10498</name>
</gene>
<organism evidence="1 2">
    <name type="scientific">Cylicostephanus goldi</name>
    <name type="common">Nematode worm</name>
    <dbReference type="NCBI Taxonomy" id="71465"/>
    <lineage>
        <taxon>Eukaryota</taxon>
        <taxon>Metazoa</taxon>
        <taxon>Ecdysozoa</taxon>
        <taxon>Nematoda</taxon>
        <taxon>Chromadorea</taxon>
        <taxon>Rhabditida</taxon>
        <taxon>Rhabditina</taxon>
        <taxon>Rhabditomorpha</taxon>
        <taxon>Strongyloidea</taxon>
        <taxon>Strongylidae</taxon>
        <taxon>Cylicostephanus</taxon>
    </lineage>
</organism>
<name>A0A3P7MBF2_CYLGO</name>
<evidence type="ECO:0000313" key="1">
    <source>
        <dbReference type="EMBL" id="VDN26825.1"/>
    </source>
</evidence>
<keyword evidence="2" id="KW-1185">Reference proteome</keyword>